<dbReference type="Proteomes" id="UP000646827">
    <property type="component" value="Unassembled WGS sequence"/>
</dbReference>
<comment type="caution">
    <text evidence="2">The sequence shown here is derived from an EMBL/GenBank/DDBJ whole genome shotgun (WGS) entry which is preliminary data.</text>
</comment>
<sequence length="389" mass="42898">MITTNSGVVSMTTLTHNGSLSINDFEHRHVRLKTCVKICSNKLTPEIDYQGHRPRNVCQRCFCLNRVCYNFRPVIVDGKNMIDNWCDPCHLNKRSGCSNLTYHESGSGQVPMSHAWLLAYSSDVPVLVFPAWYLLKVLRSRRSGILMTKVYSLDELRIINYSTFGSTTSRSGNTRVGIIAPSEMSSRISLESTQVDSNQVTSGILGRRSKRLAGNAFLATYNELKKEQDELESDSETPDPQLFLESVISSPLVSPPLHPPDQESVSSPSLLSTAPGNNHDFIIGDHNLVFHGGPVIQSGGCCFSTPTKHIDMSDELHINPQFFASNAQFWHGDGPLGQDLNLNLPPPPNSPINIPNGPTLNQDQRGVAELKALNPLCSLFTLPTLESGR</sequence>
<keyword evidence="3" id="KW-1185">Reference proteome</keyword>
<evidence type="ECO:0000313" key="2">
    <source>
        <dbReference type="EMBL" id="KAG2225735.1"/>
    </source>
</evidence>
<feature type="compositionally biased region" description="Polar residues" evidence="1">
    <location>
        <begin position="263"/>
        <end position="272"/>
    </location>
</feature>
<evidence type="ECO:0000256" key="1">
    <source>
        <dbReference type="SAM" id="MobiDB-lite"/>
    </source>
</evidence>
<proteinExistence type="predicted"/>
<protein>
    <submittedName>
        <fullName evidence="2">Uncharacterized protein</fullName>
    </submittedName>
</protein>
<feature type="region of interest" description="Disordered" evidence="1">
    <location>
        <begin position="253"/>
        <end position="272"/>
    </location>
</feature>
<reference evidence="2 3" key="1">
    <citation type="submission" date="2020-12" db="EMBL/GenBank/DDBJ databases">
        <title>Metabolic potential, ecology and presence of endohyphal bacteria is reflected in genomic diversity of Mucoromycotina.</title>
        <authorList>
            <person name="Muszewska A."/>
            <person name="Okrasinska A."/>
            <person name="Steczkiewicz K."/>
            <person name="Drgas O."/>
            <person name="Orlowska M."/>
            <person name="Perlinska-Lenart U."/>
            <person name="Aleksandrzak-Piekarczyk T."/>
            <person name="Szatraj K."/>
            <person name="Zielenkiewicz U."/>
            <person name="Pilsyk S."/>
            <person name="Malc E."/>
            <person name="Mieczkowski P."/>
            <person name="Kruszewska J.S."/>
            <person name="Biernat P."/>
            <person name="Pawlowska J."/>
        </authorList>
    </citation>
    <scope>NUCLEOTIDE SEQUENCE [LARGE SCALE GENOMIC DNA]</scope>
    <source>
        <strain evidence="2 3">CBS 142.35</strain>
    </source>
</reference>
<dbReference type="AlphaFoldDB" id="A0A8H7SBS0"/>
<dbReference type="EMBL" id="JAEPRB010000024">
    <property type="protein sequence ID" value="KAG2225735.1"/>
    <property type="molecule type" value="Genomic_DNA"/>
</dbReference>
<accession>A0A8H7SBS0</accession>
<name>A0A8H7SBS0_9FUNG</name>
<evidence type="ECO:0000313" key="3">
    <source>
        <dbReference type="Proteomes" id="UP000646827"/>
    </source>
</evidence>
<gene>
    <name evidence="2" type="ORF">INT45_011403</name>
</gene>
<organism evidence="2 3">
    <name type="scientific">Circinella minor</name>
    <dbReference type="NCBI Taxonomy" id="1195481"/>
    <lineage>
        <taxon>Eukaryota</taxon>
        <taxon>Fungi</taxon>
        <taxon>Fungi incertae sedis</taxon>
        <taxon>Mucoromycota</taxon>
        <taxon>Mucoromycotina</taxon>
        <taxon>Mucoromycetes</taxon>
        <taxon>Mucorales</taxon>
        <taxon>Lichtheimiaceae</taxon>
        <taxon>Circinella</taxon>
    </lineage>
</organism>